<dbReference type="Proteomes" id="UP000515317">
    <property type="component" value="Chromosome"/>
</dbReference>
<evidence type="ECO:0000313" key="4">
    <source>
        <dbReference type="EMBL" id="BCJ90631.1"/>
    </source>
</evidence>
<dbReference type="PANTHER" id="PTHR43861">
    <property type="entry name" value="TRANS-ACONITATE 2-METHYLTRANSFERASE-RELATED"/>
    <property type="match status" value="1"/>
</dbReference>
<gene>
    <name evidence="4" type="ORF">IZ6_13660</name>
</gene>
<dbReference type="Pfam" id="PF13649">
    <property type="entry name" value="Methyltransf_25"/>
    <property type="match status" value="1"/>
</dbReference>
<dbReference type="Gene3D" id="3.40.50.150">
    <property type="entry name" value="Vaccinia Virus protein VP39"/>
    <property type="match status" value="1"/>
</dbReference>
<dbReference type="InterPro" id="IPR029063">
    <property type="entry name" value="SAM-dependent_MTases_sf"/>
</dbReference>
<dbReference type="KEGG" id="tso:IZ6_13660"/>
<reference evidence="4 5" key="1">
    <citation type="submission" date="2020-08" db="EMBL/GenBank/DDBJ databases">
        <title>Genome sequence of Rhizobiales bacterium strain IZ6.</title>
        <authorList>
            <person name="Nakai R."/>
            <person name="Naganuma T."/>
        </authorList>
    </citation>
    <scope>NUCLEOTIDE SEQUENCE [LARGE SCALE GENOMIC DNA]</scope>
    <source>
        <strain evidence="4 5">IZ6</strain>
    </source>
</reference>
<evidence type="ECO:0000256" key="1">
    <source>
        <dbReference type="ARBA" id="ARBA00022603"/>
    </source>
</evidence>
<keyword evidence="1 4" id="KW-0489">Methyltransferase</keyword>
<name>A0A6S6QU78_9HYPH</name>
<dbReference type="SUPFAM" id="SSF53335">
    <property type="entry name" value="S-adenosyl-L-methionine-dependent methyltransferases"/>
    <property type="match status" value="1"/>
</dbReference>
<dbReference type="GO" id="GO:0008168">
    <property type="term" value="F:methyltransferase activity"/>
    <property type="evidence" value="ECO:0007669"/>
    <property type="project" value="UniProtKB-KW"/>
</dbReference>
<keyword evidence="2 4" id="KW-0808">Transferase</keyword>
<evidence type="ECO:0000259" key="3">
    <source>
        <dbReference type="Pfam" id="PF13649"/>
    </source>
</evidence>
<keyword evidence="5" id="KW-1185">Reference proteome</keyword>
<feature type="domain" description="Methyltransferase" evidence="3">
    <location>
        <begin position="46"/>
        <end position="134"/>
    </location>
</feature>
<evidence type="ECO:0000256" key="2">
    <source>
        <dbReference type="ARBA" id="ARBA00022679"/>
    </source>
</evidence>
<proteinExistence type="predicted"/>
<dbReference type="CDD" id="cd02440">
    <property type="entry name" value="AdoMet_MTases"/>
    <property type="match status" value="1"/>
</dbReference>
<dbReference type="GO" id="GO:0032259">
    <property type="term" value="P:methylation"/>
    <property type="evidence" value="ECO:0007669"/>
    <property type="project" value="UniProtKB-KW"/>
</dbReference>
<dbReference type="EMBL" id="AP023361">
    <property type="protein sequence ID" value="BCJ90631.1"/>
    <property type="molecule type" value="Genomic_DNA"/>
</dbReference>
<sequence length="200" mass="22210">MTEEAARISGLYERYADAYDRLRGRSLFERAWLGRFIALLPEPRTVLDLGCGMGEPMAHYLIGQGCKMTGLDSSAAMIERCRARFPEHLWHVGDMRNFEQPEAFSGVLAWDSFFHLTGDDQRKMFSVFKAQAAPGAALMFTSGPSAGEAIGEFEGEPLYHASLDPAEYQELLAANGFEVLSYAAHDPECGGHTVWLARRP</sequence>
<evidence type="ECO:0000313" key="5">
    <source>
        <dbReference type="Proteomes" id="UP000515317"/>
    </source>
</evidence>
<accession>A0A6S6QU78</accession>
<protein>
    <submittedName>
        <fullName evidence="4">Methyltransferase</fullName>
    </submittedName>
</protein>
<dbReference type="InterPro" id="IPR041698">
    <property type="entry name" value="Methyltransf_25"/>
</dbReference>
<organism evidence="4 5">
    <name type="scientific">Terrihabitans soli</name>
    <dbReference type="NCBI Taxonomy" id="708113"/>
    <lineage>
        <taxon>Bacteria</taxon>
        <taxon>Pseudomonadati</taxon>
        <taxon>Pseudomonadota</taxon>
        <taxon>Alphaproteobacteria</taxon>
        <taxon>Hyphomicrobiales</taxon>
        <taxon>Terrihabitans</taxon>
    </lineage>
</organism>
<dbReference type="PANTHER" id="PTHR43861:SF1">
    <property type="entry name" value="TRANS-ACONITATE 2-METHYLTRANSFERASE"/>
    <property type="match status" value="1"/>
</dbReference>
<dbReference type="RefSeq" id="WP_222877250.1">
    <property type="nucleotide sequence ID" value="NZ_AP023361.1"/>
</dbReference>
<dbReference type="AlphaFoldDB" id="A0A6S6QU78"/>